<dbReference type="AlphaFoldDB" id="A0A6C0AXL4"/>
<dbReference type="InterPro" id="IPR004147">
    <property type="entry name" value="ABC1_dom"/>
</dbReference>
<dbReference type="PANTHER" id="PTHR45890">
    <property type="entry name" value="AARF DOMAIN CONTAINING KINASE 2 (PREDICTED)"/>
    <property type="match status" value="1"/>
</dbReference>
<name>A0A6C0AXL4_9ZZZZ</name>
<dbReference type="SUPFAM" id="SSF56112">
    <property type="entry name" value="Protein kinase-like (PK-like)"/>
    <property type="match status" value="1"/>
</dbReference>
<reference evidence="2" key="1">
    <citation type="journal article" date="2020" name="Nature">
        <title>Giant virus diversity and host interactions through global metagenomics.</title>
        <authorList>
            <person name="Schulz F."/>
            <person name="Roux S."/>
            <person name="Paez-Espino D."/>
            <person name="Jungbluth S."/>
            <person name="Walsh D.A."/>
            <person name="Denef V.J."/>
            <person name="McMahon K.D."/>
            <person name="Konstantinidis K.T."/>
            <person name="Eloe-Fadrosh E.A."/>
            <person name="Kyrpides N.C."/>
            <person name="Woyke T."/>
        </authorList>
    </citation>
    <scope>NUCLEOTIDE SEQUENCE</scope>
    <source>
        <strain evidence="2">GVMAG-S-ERX556022-25</strain>
    </source>
</reference>
<dbReference type="InterPro" id="IPR000719">
    <property type="entry name" value="Prot_kinase_dom"/>
</dbReference>
<evidence type="ECO:0000313" key="2">
    <source>
        <dbReference type="EMBL" id="QHS84707.1"/>
    </source>
</evidence>
<organism evidence="2">
    <name type="scientific">viral metagenome</name>
    <dbReference type="NCBI Taxonomy" id="1070528"/>
    <lineage>
        <taxon>unclassified sequences</taxon>
        <taxon>metagenomes</taxon>
        <taxon>organismal metagenomes</taxon>
    </lineage>
</organism>
<dbReference type="PROSITE" id="PS50011">
    <property type="entry name" value="PROTEIN_KINASE_DOM"/>
    <property type="match status" value="1"/>
</dbReference>
<dbReference type="EMBL" id="MN738811">
    <property type="protein sequence ID" value="QHS84707.1"/>
    <property type="molecule type" value="Genomic_DNA"/>
</dbReference>
<feature type="domain" description="Protein kinase" evidence="1">
    <location>
        <begin position="102"/>
        <end position="415"/>
    </location>
</feature>
<sequence length="415" mass="48777">MKYRLLFLSIYTLTNEVIKYFYHKNIDTLFINYIETLAKKNIFYIKLFQSIATNTELFSKVQINYLLQYLDNVPYDKTEIDNKVFNDITALGISNKEFIIDTESLKPINSGMIAIVYKSRMGENDIIVKIKKLDIHKKVYNALDEVEVIINILNIIPFFKYYYLKELFYESKKILLNQLDFDIELKNLNSFYENNRHTDYLVVPYAYDIFTKKNSNMIVMNYLHGKKFNEIIEGDKLEYSNLIVKFSLKSILFNRLFHADLHGGNIIFMKKDNIKQIGIIDFGIAGTISQEEQNICYTFIKEIFIQKDFEAATNILLTHITVYIQKNVINITDNNVFNKIKRLLENSFSNNNHLDIIISSKVNKILIESNMKLSPLFYKLQYSISSSYTLCINLSGKELFLTNINNMCEKLIDFI</sequence>
<proteinExistence type="predicted"/>
<dbReference type="PANTHER" id="PTHR45890:SF1">
    <property type="entry name" value="AARF DOMAIN CONTAINING KINASE 2"/>
    <property type="match status" value="1"/>
</dbReference>
<protein>
    <recommendedName>
        <fullName evidence="1">Protein kinase domain-containing protein</fullName>
    </recommendedName>
</protein>
<dbReference type="InterPro" id="IPR011009">
    <property type="entry name" value="Kinase-like_dom_sf"/>
</dbReference>
<evidence type="ECO:0000259" key="1">
    <source>
        <dbReference type="PROSITE" id="PS50011"/>
    </source>
</evidence>
<dbReference type="GO" id="GO:0004672">
    <property type="term" value="F:protein kinase activity"/>
    <property type="evidence" value="ECO:0007669"/>
    <property type="project" value="InterPro"/>
</dbReference>
<dbReference type="GO" id="GO:0005524">
    <property type="term" value="F:ATP binding"/>
    <property type="evidence" value="ECO:0007669"/>
    <property type="project" value="InterPro"/>
</dbReference>
<dbReference type="Gene3D" id="1.10.510.10">
    <property type="entry name" value="Transferase(Phosphotransferase) domain 1"/>
    <property type="match status" value="1"/>
</dbReference>
<dbReference type="InterPro" id="IPR052402">
    <property type="entry name" value="ADCK_kinase"/>
</dbReference>
<accession>A0A6C0AXL4</accession>
<dbReference type="Pfam" id="PF03109">
    <property type="entry name" value="ABC1"/>
    <property type="match status" value="1"/>
</dbReference>